<comment type="subcellular location">
    <subcellularLocation>
        <location evidence="1">Cell membrane</location>
        <topology evidence="1">Multi-pass membrane protein</topology>
    </subcellularLocation>
</comment>
<keyword evidence="2" id="KW-1003">Cell membrane</keyword>
<dbReference type="InterPro" id="IPR004254">
    <property type="entry name" value="AdipoR/HlyIII-related"/>
</dbReference>
<dbReference type="PANTHER" id="PTHR20855">
    <property type="entry name" value="ADIPOR/PROGESTIN RECEPTOR-RELATED"/>
    <property type="match status" value="1"/>
</dbReference>
<feature type="transmembrane region" description="Helical" evidence="6">
    <location>
        <begin position="197"/>
        <end position="218"/>
    </location>
</feature>
<feature type="transmembrane region" description="Helical" evidence="6">
    <location>
        <begin position="163"/>
        <end position="182"/>
    </location>
</feature>
<dbReference type="NCBIfam" id="TIGR01065">
    <property type="entry name" value="hlyIII"/>
    <property type="match status" value="1"/>
</dbReference>
<proteinExistence type="predicted"/>
<dbReference type="GO" id="GO:0005886">
    <property type="term" value="C:plasma membrane"/>
    <property type="evidence" value="ECO:0007669"/>
    <property type="project" value="UniProtKB-SubCell"/>
</dbReference>
<evidence type="ECO:0000256" key="3">
    <source>
        <dbReference type="ARBA" id="ARBA00022692"/>
    </source>
</evidence>
<feature type="transmembrane region" description="Helical" evidence="6">
    <location>
        <begin position="134"/>
        <end position="156"/>
    </location>
</feature>
<evidence type="ECO:0008006" key="8">
    <source>
        <dbReference type="Google" id="ProtNLM"/>
    </source>
</evidence>
<evidence type="ECO:0000256" key="5">
    <source>
        <dbReference type="ARBA" id="ARBA00023136"/>
    </source>
</evidence>
<accession>A0A0F9DQI5</accession>
<dbReference type="PANTHER" id="PTHR20855:SF3">
    <property type="entry name" value="LD03007P"/>
    <property type="match status" value="1"/>
</dbReference>
<dbReference type="AlphaFoldDB" id="A0A0F9DQI5"/>
<comment type="caution">
    <text evidence="7">The sequence shown here is derived from an EMBL/GenBank/DDBJ whole genome shotgun (WGS) entry which is preliminary data.</text>
</comment>
<organism evidence="7">
    <name type="scientific">marine sediment metagenome</name>
    <dbReference type="NCBI Taxonomy" id="412755"/>
    <lineage>
        <taxon>unclassified sequences</taxon>
        <taxon>metagenomes</taxon>
        <taxon>ecological metagenomes</taxon>
    </lineage>
</organism>
<keyword evidence="5 6" id="KW-0472">Membrane</keyword>
<evidence type="ECO:0000256" key="4">
    <source>
        <dbReference type="ARBA" id="ARBA00022989"/>
    </source>
</evidence>
<keyword evidence="4 6" id="KW-1133">Transmembrane helix</keyword>
<dbReference type="InterPro" id="IPR005744">
    <property type="entry name" value="Hy-lIII"/>
</dbReference>
<sequence>MRTANEALVIAQRPVLRGTFHLCAAIAAIAGAVLLLLLADSARAYVGGAIFGATLILLYTISAAYHRITWTPRLRAIIRRLDHSMIFVLIAGTYTPFCLLVLNTAWGISTLSVVRSLAGAGVVMKLAWPGAPKWLSVLMYAAVGWLALVTAPLLVAWFTAVPLALLLLGGVLYTLGGVIYALRKPNPFPRVFGYHEVFHLLVISGSVLHYSLVAIYLLPA</sequence>
<feature type="transmembrane region" description="Helical" evidence="6">
    <location>
        <begin position="20"/>
        <end position="39"/>
    </location>
</feature>
<evidence type="ECO:0000256" key="1">
    <source>
        <dbReference type="ARBA" id="ARBA00004651"/>
    </source>
</evidence>
<reference evidence="7" key="1">
    <citation type="journal article" date="2015" name="Nature">
        <title>Complex archaea that bridge the gap between prokaryotes and eukaryotes.</title>
        <authorList>
            <person name="Spang A."/>
            <person name="Saw J.H."/>
            <person name="Jorgensen S.L."/>
            <person name="Zaremba-Niedzwiedzka K."/>
            <person name="Martijn J."/>
            <person name="Lind A.E."/>
            <person name="van Eijk R."/>
            <person name="Schleper C."/>
            <person name="Guy L."/>
            <person name="Ettema T.J."/>
        </authorList>
    </citation>
    <scope>NUCLEOTIDE SEQUENCE</scope>
</reference>
<feature type="transmembrane region" description="Helical" evidence="6">
    <location>
        <begin position="86"/>
        <end position="114"/>
    </location>
</feature>
<evidence type="ECO:0000313" key="7">
    <source>
        <dbReference type="EMBL" id="KKL19931.1"/>
    </source>
</evidence>
<dbReference type="EMBL" id="LAZR01038301">
    <property type="protein sequence ID" value="KKL19931.1"/>
    <property type="molecule type" value="Genomic_DNA"/>
</dbReference>
<protein>
    <recommendedName>
        <fullName evidence="8">Hemolysin III family channel protein</fullName>
    </recommendedName>
</protein>
<evidence type="ECO:0000256" key="6">
    <source>
        <dbReference type="SAM" id="Phobius"/>
    </source>
</evidence>
<dbReference type="GO" id="GO:0140911">
    <property type="term" value="F:pore-forming activity"/>
    <property type="evidence" value="ECO:0007669"/>
    <property type="project" value="InterPro"/>
</dbReference>
<gene>
    <name evidence="7" type="ORF">LCGC14_2460530</name>
</gene>
<feature type="transmembrane region" description="Helical" evidence="6">
    <location>
        <begin position="45"/>
        <end position="65"/>
    </location>
</feature>
<evidence type="ECO:0000256" key="2">
    <source>
        <dbReference type="ARBA" id="ARBA00022475"/>
    </source>
</evidence>
<name>A0A0F9DQI5_9ZZZZ</name>
<dbReference type="Pfam" id="PF03006">
    <property type="entry name" value="HlyIII"/>
    <property type="match status" value="1"/>
</dbReference>
<keyword evidence="3 6" id="KW-0812">Transmembrane</keyword>